<comment type="similarity">
    <text evidence="2 5">Belongs to the prokaryotic/mitochondrial release factor family.</text>
</comment>
<comment type="PTM">
    <text evidence="5">Methylated by PrmC. Methylation increases the termination efficiency of RF1.</text>
</comment>
<comment type="caution">
    <text evidence="8">The sequence shown here is derived from an EMBL/GenBank/DDBJ whole genome shotgun (WGS) entry which is preliminary data.</text>
</comment>
<dbReference type="PANTHER" id="PTHR43804:SF7">
    <property type="entry name" value="LD18447P"/>
    <property type="match status" value="1"/>
</dbReference>
<dbReference type="PANTHER" id="PTHR43804">
    <property type="entry name" value="LD18447P"/>
    <property type="match status" value="1"/>
</dbReference>
<evidence type="ECO:0000313" key="8">
    <source>
        <dbReference type="EMBL" id="HIV08935.1"/>
    </source>
</evidence>
<dbReference type="SMART" id="SM00937">
    <property type="entry name" value="PCRF"/>
    <property type="match status" value="1"/>
</dbReference>
<keyword evidence="5" id="KW-0963">Cytoplasm</keyword>
<dbReference type="Pfam" id="PF03462">
    <property type="entry name" value="PCRF"/>
    <property type="match status" value="1"/>
</dbReference>
<dbReference type="SUPFAM" id="SSF75620">
    <property type="entry name" value="Release factor"/>
    <property type="match status" value="1"/>
</dbReference>
<dbReference type="HAMAP" id="MF_00093">
    <property type="entry name" value="Rel_fac_1"/>
    <property type="match status" value="1"/>
</dbReference>
<reference evidence="8" key="1">
    <citation type="submission" date="2020-10" db="EMBL/GenBank/DDBJ databases">
        <authorList>
            <person name="Gilroy R."/>
        </authorList>
    </citation>
    <scope>NUCLEOTIDE SEQUENCE</scope>
    <source>
        <strain evidence="8">35461</strain>
    </source>
</reference>
<sequence>MPLIDREQIAARLGELPRVEAALADQAVAADRARYKAELRKLTALRRLAAASGDYFRLRDDAEAARAMASDPEMAELAREELARVEAEAPEAERRLLHALLPEDPLDARDAMVEIRAGTGGEEAALFAGDLFRMYARWAEAHGYALAVMDQSPSELGGYKEIVLTVSGGERPYGRLRFESGGHRVQRVPVTEAQGRIHTSAATVIVLPAADAEDGLEIPESELRIDIFCAGGHGGQGVNTTYSAVRVTHLPTGLVAQCQDERSQHRNKEKALAVLKARILDARRQAAEAAAGATRLTLRGSGDRSQRIRTYNFPQNRLTDHRIGLTLYALDRVMEGDLDPVLGPLEAADLEQRVQAALGG</sequence>
<comment type="function">
    <text evidence="1 5">Peptide chain release factor 1 directs the termination of translation in response to the peptide chain termination codons UAG and UAA.</text>
</comment>
<protein>
    <recommendedName>
        <fullName evidence="5 6">Peptide chain release factor 1</fullName>
        <shortName evidence="5">RF-1</shortName>
    </recommendedName>
</protein>
<keyword evidence="4 5" id="KW-0648">Protein biosynthesis</keyword>
<dbReference type="Gene3D" id="6.10.140.1950">
    <property type="match status" value="1"/>
</dbReference>
<dbReference type="EMBL" id="DVOR01000073">
    <property type="protein sequence ID" value="HIV08935.1"/>
    <property type="molecule type" value="Genomic_DNA"/>
</dbReference>
<evidence type="ECO:0000313" key="9">
    <source>
        <dbReference type="Proteomes" id="UP000886845"/>
    </source>
</evidence>
<proteinExistence type="inferred from homology"/>
<evidence type="ECO:0000256" key="3">
    <source>
        <dbReference type="ARBA" id="ARBA00022481"/>
    </source>
</evidence>
<dbReference type="InterPro" id="IPR004373">
    <property type="entry name" value="RF-1"/>
</dbReference>
<evidence type="ECO:0000259" key="7">
    <source>
        <dbReference type="SMART" id="SM00937"/>
    </source>
</evidence>
<name>A0A9D1T205_9BACT</name>
<dbReference type="Gene3D" id="3.30.70.1660">
    <property type="match status" value="1"/>
</dbReference>
<reference evidence="8" key="2">
    <citation type="journal article" date="2021" name="PeerJ">
        <title>Extensive microbial diversity within the chicken gut microbiome revealed by metagenomics and culture.</title>
        <authorList>
            <person name="Gilroy R."/>
            <person name="Ravi A."/>
            <person name="Getino M."/>
            <person name="Pursley I."/>
            <person name="Horton D.L."/>
            <person name="Alikhan N.F."/>
            <person name="Baker D."/>
            <person name="Gharbi K."/>
            <person name="Hall N."/>
            <person name="Watson M."/>
            <person name="Adriaenssens E.M."/>
            <person name="Foster-Nyarko E."/>
            <person name="Jarju S."/>
            <person name="Secka A."/>
            <person name="Antonio M."/>
            <person name="Oren A."/>
            <person name="Chaudhuri R.R."/>
            <person name="La Ragione R."/>
            <person name="Hildebrand F."/>
            <person name="Pallen M.J."/>
        </authorList>
    </citation>
    <scope>NUCLEOTIDE SEQUENCE</scope>
    <source>
        <strain evidence="8">35461</strain>
    </source>
</reference>
<accession>A0A9D1T205</accession>
<dbReference type="GO" id="GO:0005737">
    <property type="term" value="C:cytoplasm"/>
    <property type="evidence" value="ECO:0007669"/>
    <property type="project" value="UniProtKB-SubCell"/>
</dbReference>
<evidence type="ECO:0000256" key="6">
    <source>
        <dbReference type="NCBIfam" id="TIGR00019"/>
    </source>
</evidence>
<dbReference type="NCBIfam" id="TIGR00019">
    <property type="entry name" value="prfA"/>
    <property type="match status" value="1"/>
</dbReference>
<dbReference type="AlphaFoldDB" id="A0A9D1T205"/>
<gene>
    <name evidence="5 8" type="primary">prfA</name>
    <name evidence="8" type="ORF">IAC79_02325</name>
</gene>
<dbReference type="InterPro" id="IPR005139">
    <property type="entry name" value="PCRF"/>
</dbReference>
<dbReference type="NCBIfam" id="NF001859">
    <property type="entry name" value="PRK00591.1"/>
    <property type="match status" value="1"/>
</dbReference>
<keyword evidence="3 5" id="KW-0488">Methylation</keyword>
<dbReference type="InterPro" id="IPR000352">
    <property type="entry name" value="Pep_chain_release_fac_I"/>
</dbReference>
<feature type="domain" description="Peptide chain release factor" evidence="7">
    <location>
        <begin position="63"/>
        <end position="179"/>
    </location>
</feature>
<feature type="modified residue" description="N5-methylglutamine" evidence="5">
    <location>
        <position position="236"/>
    </location>
</feature>
<evidence type="ECO:0000256" key="5">
    <source>
        <dbReference type="HAMAP-Rule" id="MF_00093"/>
    </source>
</evidence>
<dbReference type="Proteomes" id="UP000886845">
    <property type="component" value="Unassembled WGS sequence"/>
</dbReference>
<dbReference type="FunFam" id="3.30.70.1660:FF:000002">
    <property type="entry name" value="Peptide chain release factor 1"/>
    <property type="match status" value="1"/>
</dbReference>
<comment type="subcellular location">
    <subcellularLocation>
        <location evidence="5">Cytoplasm</location>
    </subcellularLocation>
</comment>
<dbReference type="Pfam" id="PF00472">
    <property type="entry name" value="RF-1"/>
    <property type="match status" value="1"/>
</dbReference>
<dbReference type="InterPro" id="IPR050057">
    <property type="entry name" value="Prokaryotic/Mito_RF"/>
</dbReference>
<evidence type="ECO:0000256" key="4">
    <source>
        <dbReference type="ARBA" id="ARBA00022917"/>
    </source>
</evidence>
<dbReference type="GO" id="GO:0016149">
    <property type="term" value="F:translation release factor activity, codon specific"/>
    <property type="evidence" value="ECO:0007669"/>
    <property type="project" value="UniProtKB-UniRule"/>
</dbReference>
<dbReference type="Gene3D" id="3.30.160.20">
    <property type="match status" value="1"/>
</dbReference>
<dbReference type="InterPro" id="IPR045853">
    <property type="entry name" value="Pep_chain_release_fac_I_sf"/>
</dbReference>
<evidence type="ECO:0000256" key="2">
    <source>
        <dbReference type="ARBA" id="ARBA00010835"/>
    </source>
</evidence>
<dbReference type="FunFam" id="3.30.160.20:FF:000004">
    <property type="entry name" value="Peptide chain release factor 1"/>
    <property type="match status" value="1"/>
</dbReference>
<organism evidence="8 9">
    <name type="scientific">Candidatus Spyradenecus faecavium</name>
    <dbReference type="NCBI Taxonomy" id="2840947"/>
    <lineage>
        <taxon>Bacteria</taxon>
        <taxon>Pseudomonadati</taxon>
        <taxon>Lentisphaerota</taxon>
        <taxon>Lentisphaeria</taxon>
        <taxon>Lentisphaerales</taxon>
        <taxon>Lentisphaeraceae</taxon>
        <taxon>Lentisphaeraceae incertae sedis</taxon>
        <taxon>Candidatus Spyradenecus</taxon>
    </lineage>
</organism>
<evidence type="ECO:0000256" key="1">
    <source>
        <dbReference type="ARBA" id="ARBA00002986"/>
    </source>
</evidence>